<evidence type="ECO:0000256" key="7">
    <source>
        <dbReference type="ARBA" id="ARBA00022491"/>
    </source>
</evidence>
<evidence type="ECO:0000256" key="1">
    <source>
        <dbReference type="ARBA" id="ARBA00004123"/>
    </source>
</evidence>
<keyword evidence="11" id="KW-0539">Nucleus</keyword>
<comment type="similarity">
    <text evidence="3 12">Belongs to the NAC-beta family.</text>
</comment>
<gene>
    <name evidence="16" type="ORF">GRF29_19g2939261</name>
</gene>
<feature type="compositionally biased region" description="Polar residues" evidence="13">
    <location>
        <begin position="166"/>
        <end position="176"/>
    </location>
</feature>
<feature type="compositionally biased region" description="Acidic residues" evidence="13">
    <location>
        <begin position="373"/>
        <end position="383"/>
    </location>
</feature>
<feature type="signal peptide" evidence="14">
    <location>
        <begin position="1"/>
        <end position="17"/>
    </location>
</feature>
<evidence type="ECO:0000256" key="13">
    <source>
        <dbReference type="SAM" id="MobiDB-lite"/>
    </source>
</evidence>
<evidence type="ECO:0000256" key="2">
    <source>
        <dbReference type="ARBA" id="ARBA00004496"/>
    </source>
</evidence>
<evidence type="ECO:0000256" key="6">
    <source>
        <dbReference type="ARBA" id="ARBA00022490"/>
    </source>
</evidence>
<evidence type="ECO:0000256" key="9">
    <source>
        <dbReference type="ARBA" id="ARBA00023015"/>
    </source>
</evidence>
<evidence type="ECO:0000259" key="15">
    <source>
        <dbReference type="PROSITE" id="PS51151"/>
    </source>
</evidence>
<dbReference type="Pfam" id="PF20238">
    <property type="entry name" value="BIM1-like_dom"/>
    <property type="match status" value="1"/>
</dbReference>
<feature type="domain" description="NAC-A/B" evidence="15">
    <location>
        <begin position="274"/>
        <end position="339"/>
    </location>
</feature>
<dbReference type="FunFam" id="2.20.70.30:FF:000003">
    <property type="entry name" value="Nascent polypeptide-associated complex subunit beta"/>
    <property type="match status" value="1"/>
</dbReference>
<dbReference type="InterPro" id="IPR038187">
    <property type="entry name" value="NAC_A/B_dom_sf"/>
</dbReference>
<keyword evidence="10 12" id="KW-0804">Transcription</keyword>
<comment type="caution">
    <text evidence="16">The sequence shown here is derived from an EMBL/GenBank/DDBJ whole genome shotgun (WGS) entry which is preliminary data.</text>
</comment>
<keyword evidence="6" id="KW-0963">Cytoplasm</keyword>
<dbReference type="GO" id="GO:0015031">
    <property type="term" value="P:protein transport"/>
    <property type="evidence" value="ECO:0007669"/>
    <property type="project" value="UniProtKB-KW"/>
</dbReference>
<evidence type="ECO:0000256" key="10">
    <source>
        <dbReference type="ARBA" id="ARBA00023163"/>
    </source>
</evidence>
<dbReference type="GO" id="GO:0005737">
    <property type="term" value="C:cytoplasm"/>
    <property type="evidence" value="ECO:0007669"/>
    <property type="project" value="UniProtKB-SubCell"/>
</dbReference>
<keyword evidence="5" id="KW-0813">Transport</keyword>
<evidence type="ECO:0000256" key="12">
    <source>
        <dbReference type="RuleBase" id="RU361272"/>
    </source>
</evidence>
<evidence type="ECO:0000256" key="11">
    <source>
        <dbReference type="ARBA" id="ARBA00023242"/>
    </source>
</evidence>
<keyword evidence="9 12" id="KW-0805">Transcription regulation</keyword>
<dbReference type="Proteomes" id="UP001280581">
    <property type="component" value="Unassembled WGS sequence"/>
</dbReference>
<dbReference type="Pfam" id="PF01849">
    <property type="entry name" value="NAC"/>
    <property type="match status" value="1"/>
</dbReference>
<feature type="chain" id="PRO_5043054688" description="Nascent polypeptide-associated complex subunit beta" evidence="14">
    <location>
        <begin position="18"/>
        <end position="398"/>
    </location>
</feature>
<dbReference type="EMBL" id="WVTA01000003">
    <property type="protein sequence ID" value="KAK3215323.1"/>
    <property type="molecule type" value="Genomic_DNA"/>
</dbReference>
<proteinExistence type="inferred from homology"/>
<reference evidence="16 17" key="1">
    <citation type="submission" date="2021-02" db="EMBL/GenBank/DDBJ databases">
        <title>Genome assembly of Pseudopithomyces chartarum.</title>
        <authorList>
            <person name="Jauregui R."/>
            <person name="Singh J."/>
            <person name="Voisey C."/>
        </authorList>
    </citation>
    <scope>NUCLEOTIDE SEQUENCE [LARGE SCALE GENOMIC DNA]</scope>
    <source>
        <strain evidence="16 17">AGR01</strain>
    </source>
</reference>
<evidence type="ECO:0000256" key="4">
    <source>
        <dbReference type="ARBA" id="ARBA00022192"/>
    </source>
</evidence>
<keyword evidence="8" id="KW-0653">Protein transport</keyword>
<evidence type="ECO:0000256" key="14">
    <source>
        <dbReference type="SAM" id="SignalP"/>
    </source>
</evidence>
<evidence type="ECO:0000256" key="5">
    <source>
        <dbReference type="ARBA" id="ARBA00022448"/>
    </source>
</evidence>
<dbReference type="CDD" id="cd22055">
    <property type="entry name" value="NAC_BTF3"/>
    <property type="match status" value="1"/>
</dbReference>
<evidence type="ECO:0000256" key="8">
    <source>
        <dbReference type="ARBA" id="ARBA00022927"/>
    </source>
</evidence>
<sequence length="398" mass="41995">MLFNTLSLLAVAPLASAHFLLTWPDRRGFEDSKATGGPCGGFDSVSSERTDFPLSGGPVQLDMHHTQTRIAVYLALGNNPTADDFTITLVPTLSEEGPKNFCLGSVQIPSDLNITAGTNATIQVVTNGDPSGGLYQCGDITFVNTTLSESDYNDHCQNSTGVRVTQENMSGQPNGTTSGGDAPSQTDSGKPASSSQPGAATHATAGSWFLGAVGIAAFALFTLQQPGSSSPKPHIFSPHRKYGSSKAGAYAAVGAHCGKGTPRRKVKKVHKSAGTDDKKLQGALKKLNVQPIQAIEEVNMFKTDGNVIHFSAPKVHASVPANTFAIYGNGEDKELTELVPGILNQLGPDSLASLRKLAESYQSMQKEKGEDDKKDDEDDDDIPDLVAGDNFETKADVE</sequence>
<accession>A0AAN6M3Y9</accession>
<comment type="subcellular location">
    <subcellularLocation>
        <location evidence="2">Cytoplasm</location>
    </subcellularLocation>
    <subcellularLocation>
        <location evidence="1">Nucleus</location>
    </subcellularLocation>
</comment>
<keyword evidence="17" id="KW-1185">Reference proteome</keyword>
<keyword evidence="14" id="KW-0732">Signal</keyword>
<evidence type="ECO:0000256" key="3">
    <source>
        <dbReference type="ARBA" id="ARBA00005296"/>
    </source>
</evidence>
<dbReference type="Gene3D" id="2.20.70.30">
    <property type="entry name" value="Nascent polypeptide-associated complex domain"/>
    <property type="match status" value="1"/>
</dbReference>
<dbReference type="InterPro" id="IPR002715">
    <property type="entry name" value="Nas_poly-pep-assoc_cplx_dom"/>
</dbReference>
<dbReference type="SMART" id="SM01407">
    <property type="entry name" value="NAC"/>
    <property type="match status" value="1"/>
</dbReference>
<dbReference type="InterPro" id="IPR046530">
    <property type="entry name" value="BIM1-like_dom"/>
</dbReference>
<dbReference type="PROSITE" id="PS51151">
    <property type="entry name" value="NAC_AB"/>
    <property type="match status" value="1"/>
</dbReference>
<dbReference type="InterPro" id="IPR039370">
    <property type="entry name" value="BTF3"/>
</dbReference>
<organism evidence="16 17">
    <name type="scientific">Pseudopithomyces chartarum</name>
    <dbReference type="NCBI Taxonomy" id="1892770"/>
    <lineage>
        <taxon>Eukaryota</taxon>
        <taxon>Fungi</taxon>
        <taxon>Dikarya</taxon>
        <taxon>Ascomycota</taxon>
        <taxon>Pezizomycotina</taxon>
        <taxon>Dothideomycetes</taxon>
        <taxon>Pleosporomycetidae</taxon>
        <taxon>Pleosporales</taxon>
        <taxon>Massarineae</taxon>
        <taxon>Didymosphaeriaceae</taxon>
        <taxon>Pseudopithomyces</taxon>
    </lineage>
</organism>
<feature type="region of interest" description="Disordered" evidence="13">
    <location>
        <begin position="358"/>
        <end position="398"/>
    </location>
</feature>
<dbReference type="CDD" id="cd21176">
    <property type="entry name" value="LPMO_auxiliary-like"/>
    <property type="match status" value="1"/>
</dbReference>
<protein>
    <recommendedName>
        <fullName evidence="4 12">Nascent polypeptide-associated complex subunit beta</fullName>
    </recommendedName>
</protein>
<dbReference type="GO" id="GO:0005634">
    <property type="term" value="C:nucleus"/>
    <property type="evidence" value="ECO:0007669"/>
    <property type="project" value="UniProtKB-SubCell"/>
</dbReference>
<dbReference type="PANTHER" id="PTHR10351">
    <property type="entry name" value="TRANSCRIPTION FACTOR BTF3 FAMILY MEMBER"/>
    <property type="match status" value="1"/>
</dbReference>
<dbReference type="AlphaFoldDB" id="A0AAN6M3Y9"/>
<comment type="subunit">
    <text evidence="12">Part of the nascent polypeptide-associated complex (NAC).</text>
</comment>
<evidence type="ECO:0000313" key="16">
    <source>
        <dbReference type="EMBL" id="KAK3215323.1"/>
    </source>
</evidence>
<keyword evidence="7" id="KW-0678">Repressor</keyword>
<name>A0AAN6M3Y9_9PLEO</name>
<evidence type="ECO:0000313" key="17">
    <source>
        <dbReference type="Proteomes" id="UP001280581"/>
    </source>
</evidence>
<feature type="compositionally biased region" description="Polar residues" evidence="13">
    <location>
        <begin position="183"/>
        <end position="198"/>
    </location>
</feature>
<feature type="region of interest" description="Disordered" evidence="13">
    <location>
        <begin position="166"/>
        <end position="201"/>
    </location>
</feature>